<evidence type="ECO:0000313" key="2">
    <source>
        <dbReference type="EMBL" id="EEP76921.1"/>
    </source>
</evidence>
<dbReference type="OrthoDB" id="20681at2759"/>
<evidence type="ECO:0000313" key="3">
    <source>
        <dbReference type="Proteomes" id="UP000002058"/>
    </source>
</evidence>
<name>C4JJG3_UNCRE</name>
<dbReference type="EMBL" id="CH476615">
    <property type="protein sequence ID" value="EEP76921.1"/>
    <property type="molecule type" value="Genomic_DNA"/>
</dbReference>
<dbReference type="HOGENOM" id="CLU_074390_0_1_1"/>
<dbReference type="InterPro" id="IPR036748">
    <property type="entry name" value="MTH938-like_sf"/>
</dbReference>
<dbReference type="GeneID" id="8443823"/>
<evidence type="ECO:0000256" key="1">
    <source>
        <dbReference type="SAM" id="MobiDB-lite"/>
    </source>
</evidence>
<dbReference type="VEuPathDB" id="FungiDB:UREG_01770"/>
<gene>
    <name evidence="2" type="ORF">UREG_01770</name>
</gene>
<dbReference type="RefSeq" id="XP_002542254.1">
    <property type="nucleotide sequence ID" value="XM_002542208.1"/>
</dbReference>
<dbReference type="STRING" id="336963.C4JJG3"/>
<protein>
    <submittedName>
        <fullName evidence="2">Uncharacterized protein</fullName>
    </submittedName>
</protein>
<dbReference type="Gene3D" id="3.40.1230.10">
    <property type="entry name" value="MTH938-like"/>
    <property type="match status" value="1"/>
</dbReference>
<accession>C4JJG3</accession>
<keyword evidence="3" id="KW-1185">Reference proteome</keyword>
<reference evidence="3" key="1">
    <citation type="journal article" date="2009" name="Genome Res.">
        <title>Comparative genomic analyses of the human fungal pathogens Coccidioides and their relatives.</title>
        <authorList>
            <person name="Sharpton T.J."/>
            <person name="Stajich J.E."/>
            <person name="Rounsley S.D."/>
            <person name="Gardner M.J."/>
            <person name="Wortman J.R."/>
            <person name="Jordar V.S."/>
            <person name="Maiti R."/>
            <person name="Kodira C.D."/>
            <person name="Neafsey D.E."/>
            <person name="Zeng Q."/>
            <person name="Hung C.-Y."/>
            <person name="McMahan C."/>
            <person name="Muszewska A."/>
            <person name="Grynberg M."/>
            <person name="Mandel M.A."/>
            <person name="Kellner E.M."/>
            <person name="Barker B.M."/>
            <person name="Galgiani J.N."/>
            <person name="Orbach M.J."/>
            <person name="Kirkland T.N."/>
            <person name="Cole G.T."/>
            <person name="Henn M.R."/>
            <person name="Birren B.W."/>
            <person name="Taylor J.W."/>
        </authorList>
    </citation>
    <scope>NUCLEOTIDE SEQUENCE [LARGE SCALE GENOMIC DNA]</scope>
    <source>
        <strain evidence="3">UAMH 1704</strain>
    </source>
</reference>
<dbReference type="AlphaFoldDB" id="C4JJG3"/>
<proteinExistence type="predicted"/>
<sequence length="207" mass="22277">MHSPSTQLLRVMRASISSSGRAISRHAPFRQCPISQNATARFSRTITSTAATHSSKNNNGETKPFRLPPPPPYGRSEFTTADLKPKSRYRGPPPPEDPRTDTGTRTDLGALDVLSNVATPSTAIDACLKDGFHLNNGVKITGGSGCLLVDGEAFTWRPWDAAGYGAKAMMVNKHGQWEVPEEAWGVLSLVWPKPGKSNTVMSKCACG</sequence>
<feature type="region of interest" description="Disordered" evidence="1">
    <location>
        <begin position="48"/>
        <end position="106"/>
    </location>
</feature>
<dbReference type="KEGG" id="ure:UREG_01770"/>
<dbReference type="Proteomes" id="UP000002058">
    <property type="component" value="Unassembled WGS sequence"/>
</dbReference>
<dbReference type="eggNOG" id="KOG3363">
    <property type="taxonomic scope" value="Eukaryota"/>
</dbReference>
<organism evidence="2 3">
    <name type="scientific">Uncinocarpus reesii (strain UAMH 1704)</name>
    <dbReference type="NCBI Taxonomy" id="336963"/>
    <lineage>
        <taxon>Eukaryota</taxon>
        <taxon>Fungi</taxon>
        <taxon>Dikarya</taxon>
        <taxon>Ascomycota</taxon>
        <taxon>Pezizomycotina</taxon>
        <taxon>Eurotiomycetes</taxon>
        <taxon>Eurotiomycetidae</taxon>
        <taxon>Onygenales</taxon>
        <taxon>Onygenaceae</taxon>
        <taxon>Uncinocarpus</taxon>
    </lineage>
</organism>
<feature type="compositionally biased region" description="Polar residues" evidence="1">
    <location>
        <begin position="48"/>
        <end position="61"/>
    </location>
</feature>
<dbReference type="InParanoid" id="C4JJG3"/>